<accession>A0A165X1E4</accession>
<protein>
    <submittedName>
        <fullName evidence="1">Uncharacterized protein</fullName>
    </submittedName>
</protein>
<evidence type="ECO:0000313" key="1">
    <source>
        <dbReference type="EMBL" id="KZP08102.1"/>
    </source>
</evidence>
<reference evidence="1 2" key="1">
    <citation type="journal article" date="2016" name="Mol. Biol. Evol.">
        <title>Comparative Genomics of Early-Diverging Mushroom-Forming Fungi Provides Insights into the Origins of Lignocellulose Decay Capabilities.</title>
        <authorList>
            <person name="Nagy L.G."/>
            <person name="Riley R."/>
            <person name="Tritt A."/>
            <person name="Adam C."/>
            <person name="Daum C."/>
            <person name="Floudas D."/>
            <person name="Sun H."/>
            <person name="Yadav J.S."/>
            <person name="Pangilinan J."/>
            <person name="Larsson K.H."/>
            <person name="Matsuura K."/>
            <person name="Barry K."/>
            <person name="Labutti K."/>
            <person name="Kuo R."/>
            <person name="Ohm R.A."/>
            <person name="Bhattacharya S.S."/>
            <person name="Shirouzu T."/>
            <person name="Yoshinaga Y."/>
            <person name="Martin F.M."/>
            <person name="Grigoriev I.V."/>
            <person name="Hibbett D.S."/>
        </authorList>
    </citation>
    <scope>NUCLEOTIDE SEQUENCE [LARGE SCALE GENOMIC DNA]</scope>
    <source>
        <strain evidence="1 2">CBS 109695</strain>
    </source>
</reference>
<dbReference type="Proteomes" id="UP000076532">
    <property type="component" value="Unassembled WGS sequence"/>
</dbReference>
<dbReference type="AlphaFoldDB" id="A0A165X1E4"/>
<sequence length="187" mass="21358">MALPPPFYQYLNNHILFPSSKSPSLTMSSQFNRITSVDEKWQCPNLMCTVSLPHQDINAMVIPPPPVGVATLEIARFAPTNNAFVGHNIWCITTVPPQPLENRIRVFFRHYGTVTIRARKFGGLQVPGWVMFEGLDDDNYTVISLAITQSWTVPRPKGPIMGFLRMLLPHRRSLGPHRYLQWDPLHR</sequence>
<gene>
    <name evidence="1" type="ORF">FIBSPDRAFT_965095</name>
</gene>
<dbReference type="EMBL" id="KV417731">
    <property type="protein sequence ID" value="KZP08102.1"/>
    <property type="molecule type" value="Genomic_DNA"/>
</dbReference>
<organism evidence="1 2">
    <name type="scientific">Athelia psychrophila</name>
    <dbReference type="NCBI Taxonomy" id="1759441"/>
    <lineage>
        <taxon>Eukaryota</taxon>
        <taxon>Fungi</taxon>
        <taxon>Dikarya</taxon>
        <taxon>Basidiomycota</taxon>
        <taxon>Agaricomycotina</taxon>
        <taxon>Agaricomycetes</taxon>
        <taxon>Agaricomycetidae</taxon>
        <taxon>Atheliales</taxon>
        <taxon>Atheliaceae</taxon>
        <taxon>Athelia</taxon>
    </lineage>
</organism>
<name>A0A165X1E4_9AGAM</name>
<proteinExistence type="predicted"/>
<keyword evidence="2" id="KW-1185">Reference proteome</keyword>
<evidence type="ECO:0000313" key="2">
    <source>
        <dbReference type="Proteomes" id="UP000076532"/>
    </source>
</evidence>